<proteinExistence type="predicted"/>
<keyword evidence="2" id="KW-1185">Reference proteome</keyword>
<dbReference type="EMBL" id="ML122302">
    <property type="protein sequence ID" value="RPD54759.1"/>
    <property type="molecule type" value="Genomic_DNA"/>
</dbReference>
<protein>
    <submittedName>
        <fullName evidence="1">Uncharacterized protein</fullName>
    </submittedName>
</protein>
<evidence type="ECO:0000313" key="1">
    <source>
        <dbReference type="EMBL" id="RPD54759.1"/>
    </source>
</evidence>
<organism evidence="1 2">
    <name type="scientific">Lentinus tigrinus ALCF2SS1-6</name>
    <dbReference type="NCBI Taxonomy" id="1328759"/>
    <lineage>
        <taxon>Eukaryota</taxon>
        <taxon>Fungi</taxon>
        <taxon>Dikarya</taxon>
        <taxon>Basidiomycota</taxon>
        <taxon>Agaricomycotina</taxon>
        <taxon>Agaricomycetes</taxon>
        <taxon>Polyporales</taxon>
        <taxon>Polyporaceae</taxon>
        <taxon>Lentinus</taxon>
    </lineage>
</organism>
<accession>A0A5C2RUU4</accession>
<name>A0A5C2RUU4_9APHY</name>
<evidence type="ECO:0000313" key="2">
    <source>
        <dbReference type="Proteomes" id="UP000313359"/>
    </source>
</evidence>
<gene>
    <name evidence="1" type="ORF">L227DRAFT_341847</name>
</gene>
<sequence>MYVRAVPKSEFGVNAICTGGNGRHGRTTIQNSEEASIAGLGAPRGAPRCSGAQNRSTVTAAGLLRTTADCRLGSEWTRRGRLFHVQQDLDSGMPVHCARCVYGTPEIGG</sequence>
<dbReference type="AlphaFoldDB" id="A0A5C2RUU4"/>
<dbReference type="Proteomes" id="UP000313359">
    <property type="component" value="Unassembled WGS sequence"/>
</dbReference>
<reference evidence="1" key="1">
    <citation type="journal article" date="2018" name="Genome Biol. Evol.">
        <title>Genomics and development of Lentinus tigrinus, a white-rot wood-decaying mushroom with dimorphic fruiting bodies.</title>
        <authorList>
            <person name="Wu B."/>
            <person name="Xu Z."/>
            <person name="Knudson A."/>
            <person name="Carlson A."/>
            <person name="Chen N."/>
            <person name="Kovaka S."/>
            <person name="LaButti K."/>
            <person name="Lipzen A."/>
            <person name="Pennachio C."/>
            <person name="Riley R."/>
            <person name="Schakwitz W."/>
            <person name="Umezawa K."/>
            <person name="Ohm R.A."/>
            <person name="Grigoriev I.V."/>
            <person name="Nagy L.G."/>
            <person name="Gibbons J."/>
            <person name="Hibbett D."/>
        </authorList>
    </citation>
    <scope>NUCLEOTIDE SEQUENCE [LARGE SCALE GENOMIC DNA]</scope>
    <source>
        <strain evidence="1">ALCF2SS1-6</strain>
    </source>
</reference>